<evidence type="ECO:0008006" key="3">
    <source>
        <dbReference type="Google" id="ProtNLM"/>
    </source>
</evidence>
<dbReference type="InterPro" id="IPR025660">
    <property type="entry name" value="Pept_his_AS"/>
</dbReference>
<dbReference type="OrthoDB" id="10500710at2759"/>
<accession>A0A8J4PYP7</accession>
<dbReference type="Gene3D" id="2.130.10.10">
    <property type="entry name" value="YVTN repeat-like/Quinoprotein amine dehydrogenase"/>
    <property type="match status" value="1"/>
</dbReference>
<gene>
    <name evidence="1" type="ORF">CYY_003318</name>
</gene>
<dbReference type="PANTHER" id="PTHR15496">
    <property type="entry name" value="GENERAL TRANSCRIPTION FACTOR 3C POLYPEPTIDE 4 FAMILY"/>
    <property type="match status" value="1"/>
</dbReference>
<dbReference type="GO" id="GO:0000127">
    <property type="term" value="C:transcription factor TFIIIC complex"/>
    <property type="evidence" value="ECO:0007669"/>
    <property type="project" value="InterPro"/>
</dbReference>
<dbReference type="EMBL" id="AJWJ01000102">
    <property type="protein sequence ID" value="KAF2075394.1"/>
    <property type="molecule type" value="Genomic_DNA"/>
</dbReference>
<evidence type="ECO:0000313" key="2">
    <source>
        <dbReference type="Proteomes" id="UP000695562"/>
    </source>
</evidence>
<dbReference type="Proteomes" id="UP000695562">
    <property type="component" value="Unassembled WGS sequence"/>
</dbReference>
<proteinExistence type="predicted"/>
<dbReference type="AlphaFoldDB" id="A0A8J4PYP7"/>
<name>A0A8J4PYP7_9MYCE</name>
<reference evidence="1" key="1">
    <citation type="submission" date="2020-01" db="EMBL/GenBank/DDBJ databases">
        <title>Development of genomics and gene disruption for Polysphondylium violaceum indicates a role for the polyketide synthase stlB in stalk morphogenesis.</title>
        <authorList>
            <person name="Narita B."/>
            <person name="Kawabe Y."/>
            <person name="Kin K."/>
            <person name="Saito T."/>
            <person name="Gibbs R."/>
            <person name="Kuspa A."/>
            <person name="Muzny D."/>
            <person name="Queller D."/>
            <person name="Richards S."/>
            <person name="Strassman J."/>
            <person name="Sucgang R."/>
            <person name="Worley K."/>
            <person name="Schaap P."/>
        </authorList>
    </citation>
    <scope>NUCLEOTIDE SEQUENCE</scope>
    <source>
        <strain evidence="1">QSvi11</strain>
    </source>
</reference>
<protein>
    <recommendedName>
        <fullName evidence="3">Transcription factor IIIC 90kDa subunit N-terminal domain-containing protein</fullName>
    </recommendedName>
</protein>
<sequence>MSLKDFYHIQNYEDCSINCLVYSNGSQRSATVFPSSILIFSHINGVLKRQFIKLPKNQIHSYTYGEPQQNIFPLFRNEPASFSQVSFSPCFFSTSSGPYQLLCVSTGNNHTDIFAPPLNNFITSSNEWDHIYSLSDSLYKRIMDPEFNPVDTENDYSKWRYFHFLPNSHFTPEPLSVSNTEFIKRDEWMKVNTHCWSPIITPVDQQQQQQQQEADGASLEPHTFLALGSRSTLTLYKVLVPSQSQYPVRVSIGYCNHHHLGWISCLKWLPNDTDKPMDHSLLAVGFGNGCVSIYKVLAKGEIELYRSVIGEPDSRPVTFLEFSPVNKSNQDYILFIAKGMGFYLYSLEKKILSTFLVKNREKITSVHFTSYSQFMISSLDFSILSFQINSNFTSFDQLTGHQLLNIWKEDGKSLGILSVRTSPNNLFLFYNENLPGSHSSMFAMRHGHSTLKILSYNKTFTEFKDSFIKAYTSTANSREKQFITLWDYYLYLNTLSMDNLFTLYHGIDTQQNLLSNWKLQFKNLVYYHALARFPQDVPQVITDSIQTNIHALQIHHYKSSCVNFIKMANIKELQNNQKLSLVLMGNILVNNSEASVAKQVFEKITKLFNGDTPAREQCPICFNEWIVDPVDEKSEGKNAISRFSDCPHCTSPLERCSRSCLFLDTNNIFNCNTCQSKSLIFHTEDIPQMDYIDLPWITKTLDNEVNSPNCIYCSTNLSTKEIFNETVLGPSQMKQSPLTVEQAEQKE</sequence>
<dbReference type="InterPro" id="IPR015943">
    <property type="entry name" value="WD40/YVTN_repeat-like_dom_sf"/>
</dbReference>
<dbReference type="PROSITE" id="PS00639">
    <property type="entry name" value="THIOL_PROTEASE_HIS"/>
    <property type="match status" value="1"/>
</dbReference>
<dbReference type="GO" id="GO:0004402">
    <property type="term" value="F:histone acetyltransferase activity"/>
    <property type="evidence" value="ECO:0007669"/>
    <property type="project" value="InterPro"/>
</dbReference>
<dbReference type="InterPro" id="IPR036322">
    <property type="entry name" value="WD40_repeat_dom_sf"/>
</dbReference>
<dbReference type="GO" id="GO:0006384">
    <property type="term" value="P:transcription initiation at RNA polymerase III promoter"/>
    <property type="evidence" value="ECO:0007669"/>
    <property type="project" value="InterPro"/>
</dbReference>
<dbReference type="PANTHER" id="PTHR15496:SF2">
    <property type="entry name" value="GENERAL TRANSCRIPTION FACTOR 3C POLYPEPTIDE 4"/>
    <property type="match status" value="1"/>
</dbReference>
<dbReference type="SUPFAM" id="SSF50978">
    <property type="entry name" value="WD40 repeat-like"/>
    <property type="match status" value="1"/>
</dbReference>
<keyword evidence="2" id="KW-1185">Reference proteome</keyword>
<organism evidence="1 2">
    <name type="scientific">Polysphondylium violaceum</name>
    <dbReference type="NCBI Taxonomy" id="133409"/>
    <lineage>
        <taxon>Eukaryota</taxon>
        <taxon>Amoebozoa</taxon>
        <taxon>Evosea</taxon>
        <taxon>Eumycetozoa</taxon>
        <taxon>Dictyostelia</taxon>
        <taxon>Dictyosteliales</taxon>
        <taxon>Dictyosteliaceae</taxon>
        <taxon>Polysphondylium</taxon>
    </lineage>
</organism>
<dbReference type="InterPro" id="IPR044230">
    <property type="entry name" value="GTF3C4"/>
</dbReference>
<evidence type="ECO:0000313" key="1">
    <source>
        <dbReference type="EMBL" id="KAF2075394.1"/>
    </source>
</evidence>
<comment type="caution">
    <text evidence="1">The sequence shown here is derived from an EMBL/GenBank/DDBJ whole genome shotgun (WGS) entry which is preliminary data.</text>
</comment>